<dbReference type="EMBL" id="WNDP01000059">
    <property type="protein sequence ID" value="KAF1024533.1"/>
    <property type="molecule type" value="Genomic_DNA"/>
</dbReference>
<keyword evidence="1" id="KW-0812">Transmembrane</keyword>
<gene>
    <name evidence="2" type="ORF">GAK29_02515</name>
</gene>
<evidence type="ECO:0000256" key="1">
    <source>
        <dbReference type="SAM" id="Phobius"/>
    </source>
</evidence>
<proteinExistence type="predicted"/>
<name>A0A833PEU2_ACIBZ</name>
<reference evidence="3" key="1">
    <citation type="journal article" date="2020" name="MBio">
        <title>Horizontal gene transfer to a defensive symbiont with a reduced genome amongst a multipartite beetle microbiome.</title>
        <authorList>
            <person name="Waterworth S.C."/>
            <person name="Florez L.V."/>
            <person name="Rees E.R."/>
            <person name="Hertweck C."/>
            <person name="Kaltenpoth M."/>
            <person name="Kwan J.C."/>
        </authorList>
    </citation>
    <scope>NUCLEOTIDE SEQUENCE [LARGE SCALE GENOMIC DNA]</scope>
</reference>
<feature type="transmembrane region" description="Helical" evidence="1">
    <location>
        <begin position="20"/>
        <end position="40"/>
    </location>
</feature>
<evidence type="ECO:0000313" key="3">
    <source>
        <dbReference type="Proteomes" id="UP000490535"/>
    </source>
</evidence>
<keyword evidence="1" id="KW-1133">Transmembrane helix</keyword>
<accession>A0A833PEU2</accession>
<protein>
    <submittedName>
        <fullName evidence="2">Uncharacterized protein</fullName>
    </submittedName>
</protein>
<comment type="caution">
    <text evidence="2">The sequence shown here is derived from an EMBL/GenBank/DDBJ whole genome shotgun (WGS) entry which is preliminary data.</text>
</comment>
<keyword evidence="1" id="KW-0472">Membrane</keyword>
<sequence length="43" mass="5291">MLWYLFYFKDKEFSINKFILLQLKMSLICAFNFFIGFICVKLI</sequence>
<dbReference type="Proteomes" id="UP000490535">
    <property type="component" value="Unassembled WGS sequence"/>
</dbReference>
<evidence type="ECO:0000313" key="2">
    <source>
        <dbReference type="EMBL" id="KAF1024533.1"/>
    </source>
</evidence>
<organism evidence="2 3">
    <name type="scientific">Acinetobacter bereziniae</name>
    <name type="common">Acinetobacter genomosp. 10</name>
    <dbReference type="NCBI Taxonomy" id="106648"/>
    <lineage>
        <taxon>Bacteria</taxon>
        <taxon>Pseudomonadati</taxon>
        <taxon>Pseudomonadota</taxon>
        <taxon>Gammaproteobacteria</taxon>
        <taxon>Moraxellales</taxon>
        <taxon>Moraxellaceae</taxon>
        <taxon>Acinetobacter</taxon>
    </lineage>
</organism>
<dbReference type="AlphaFoldDB" id="A0A833PEU2"/>